<dbReference type="SUPFAM" id="SSF48065">
    <property type="entry name" value="DBL homology domain (DH-domain)"/>
    <property type="match status" value="1"/>
</dbReference>
<dbReference type="Gene3D" id="1.20.900.10">
    <property type="entry name" value="Dbl homology (DH) domain"/>
    <property type="match status" value="1"/>
</dbReference>
<dbReference type="SUPFAM" id="SSF50729">
    <property type="entry name" value="PH domain-like"/>
    <property type="match status" value="1"/>
</dbReference>
<reference evidence="7" key="1">
    <citation type="journal article" date="2021" name="Nat. Commun.">
        <title>Genetic determinants of endophytism in the Arabidopsis root mycobiome.</title>
        <authorList>
            <person name="Mesny F."/>
            <person name="Miyauchi S."/>
            <person name="Thiergart T."/>
            <person name="Pickel B."/>
            <person name="Atanasova L."/>
            <person name="Karlsson M."/>
            <person name="Huettel B."/>
            <person name="Barry K.W."/>
            <person name="Haridas S."/>
            <person name="Chen C."/>
            <person name="Bauer D."/>
            <person name="Andreopoulos W."/>
            <person name="Pangilinan J."/>
            <person name="LaButti K."/>
            <person name="Riley R."/>
            <person name="Lipzen A."/>
            <person name="Clum A."/>
            <person name="Drula E."/>
            <person name="Henrissat B."/>
            <person name="Kohler A."/>
            <person name="Grigoriev I.V."/>
            <person name="Martin F.M."/>
            <person name="Hacquard S."/>
        </authorList>
    </citation>
    <scope>NUCLEOTIDE SEQUENCE</scope>
    <source>
        <strain evidence="7">MPI-SDFR-AT-0120</strain>
    </source>
</reference>
<keyword evidence="8" id="KW-1185">Reference proteome</keyword>
<feature type="compositionally biased region" description="Polar residues" evidence="3">
    <location>
        <begin position="1210"/>
        <end position="1227"/>
    </location>
</feature>
<feature type="compositionally biased region" description="Polar residues" evidence="3">
    <location>
        <begin position="261"/>
        <end position="278"/>
    </location>
</feature>
<dbReference type="PROSITE" id="PS50010">
    <property type="entry name" value="DH_2"/>
    <property type="match status" value="1"/>
</dbReference>
<dbReference type="InterPro" id="IPR035899">
    <property type="entry name" value="DBL_dom_sf"/>
</dbReference>
<proteinExistence type="predicted"/>
<dbReference type="InterPro" id="IPR057283">
    <property type="entry name" value="RGF3_WH"/>
</dbReference>
<feature type="region of interest" description="Disordered" evidence="3">
    <location>
        <begin position="1"/>
        <end position="541"/>
    </location>
</feature>
<dbReference type="Pfam" id="PF15405">
    <property type="entry name" value="PH_5"/>
    <property type="match status" value="1"/>
</dbReference>
<feature type="compositionally biased region" description="Polar residues" evidence="3">
    <location>
        <begin position="155"/>
        <end position="192"/>
    </location>
</feature>
<dbReference type="InterPro" id="IPR000219">
    <property type="entry name" value="DH_dom"/>
</dbReference>
<dbReference type="InterPro" id="IPR052233">
    <property type="entry name" value="Rho-type_GEFs"/>
</dbReference>
<accession>A0A8K0QWS9</accession>
<dbReference type="InterPro" id="IPR001849">
    <property type="entry name" value="PH_domain"/>
</dbReference>
<dbReference type="GO" id="GO:0005085">
    <property type="term" value="F:guanyl-nucleotide exchange factor activity"/>
    <property type="evidence" value="ECO:0007669"/>
    <property type="project" value="UniProtKB-KW"/>
</dbReference>
<dbReference type="PANTHER" id="PTHR46572:SF1">
    <property type="entry name" value="RHO1 GUANINE NUCLEOTIDE EXCHANGE FACTOR TUS1"/>
    <property type="match status" value="1"/>
</dbReference>
<feature type="compositionally biased region" description="Polar residues" evidence="3">
    <location>
        <begin position="485"/>
        <end position="494"/>
    </location>
</feature>
<name>A0A8K0QWS9_9PLEO</name>
<keyword evidence="2" id="KW-0344">Guanine-nucleotide releasing factor</keyword>
<feature type="compositionally biased region" description="Pro residues" evidence="3">
    <location>
        <begin position="206"/>
        <end position="218"/>
    </location>
</feature>
<dbReference type="Pfam" id="PF23582">
    <property type="entry name" value="WHD_RGF3"/>
    <property type="match status" value="1"/>
</dbReference>
<feature type="compositionally biased region" description="Polar residues" evidence="3">
    <location>
        <begin position="1"/>
        <end position="48"/>
    </location>
</feature>
<evidence type="ECO:0000256" key="2">
    <source>
        <dbReference type="ARBA" id="ARBA00022658"/>
    </source>
</evidence>
<keyword evidence="1" id="KW-0597">Phosphoprotein</keyword>
<gene>
    <name evidence="7" type="ORF">FB567DRAFT_184964</name>
</gene>
<dbReference type="PANTHER" id="PTHR46572">
    <property type="entry name" value="RHO1 GDP-GTP EXCHANGE PROTEIN 1-RELATED"/>
    <property type="match status" value="1"/>
</dbReference>
<dbReference type="SMART" id="SM00233">
    <property type="entry name" value="PH"/>
    <property type="match status" value="1"/>
</dbReference>
<feature type="region of interest" description="Disordered" evidence="3">
    <location>
        <begin position="1192"/>
        <end position="1237"/>
    </location>
</feature>
<dbReference type="PROSITE" id="PS50219">
    <property type="entry name" value="CNH"/>
    <property type="match status" value="1"/>
</dbReference>
<dbReference type="Pfam" id="PF00780">
    <property type="entry name" value="CNH"/>
    <property type="match status" value="1"/>
</dbReference>
<feature type="compositionally biased region" description="Low complexity" evidence="3">
    <location>
        <begin position="344"/>
        <end position="355"/>
    </location>
</feature>
<dbReference type="Gene3D" id="2.30.29.30">
    <property type="entry name" value="Pleckstrin-homology domain (PH domain)/Phosphotyrosine-binding domain (PTB)"/>
    <property type="match status" value="1"/>
</dbReference>
<dbReference type="EMBL" id="JAGMVJ010000020">
    <property type="protein sequence ID" value="KAH7075167.1"/>
    <property type="molecule type" value="Genomic_DNA"/>
</dbReference>
<dbReference type="InterPro" id="IPR001180">
    <property type="entry name" value="CNH_dom"/>
</dbReference>
<feature type="compositionally biased region" description="Pro residues" evidence="3">
    <location>
        <begin position="280"/>
        <end position="291"/>
    </location>
</feature>
<dbReference type="OrthoDB" id="660555at2759"/>
<feature type="compositionally biased region" description="Low complexity" evidence="3">
    <location>
        <begin position="92"/>
        <end position="116"/>
    </location>
</feature>
<organism evidence="7 8">
    <name type="scientific">Paraphoma chrysanthemicola</name>
    <dbReference type="NCBI Taxonomy" id="798071"/>
    <lineage>
        <taxon>Eukaryota</taxon>
        <taxon>Fungi</taxon>
        <taxon>Dikarya</taxon>
        <taxon>Ascomycota</taxon>
        <taxon>Pezizomycotina</taxon>
        <taxon>Dothideomycetes</taxon>
        <taxon>Pleosporomycetidae</taxon>
        <taxon>Pleosporales</taxon>
        <taxon>Pleosporineae</taxon>
        <taxon>Phaeosphaeriaceae</taxon>
        <taxon>Paraphoma</taxon>
    </lineage>
</organism>
<evidence type="ECO:0000256" key="1">
    <source>
        <dbReference type="ARBA" id="ARBA00022553"/>
    </source>
</evidence>
<dbReference type="Proteomes" id="UP000813461">
    <property type="component" value="Unassembled WGS sequence"/>
</dbReference>
<feature type="compositionally biased region" description="Polar residues" evidence="3">
    <location>
        <begin position="429"/>
        <end position="444"/>
    </location>
</feature>
<evidence type="ECO:0000259" key="4">
    <source>
        <dbReference type="PROSITE" id="PS50003"/>
    </source>
</evidence>
<comment type="caution">
    <text evidence="7">The sequence shown here is derived from an EMBL/GenBank/DDBJ whole genome shotgun (WGS) entry which is preliminary data.</text>
</comment>
<feature type="region of interest" description="Disordered" evidence="3">
    <location>
        <begin position="554"/>
        <end position="609"/>
    </location>
</feature>
<evidence type="ECO:0000313" key="7">
    <source>
        <dbReference type="EMBL" id="KAH7075167.1"/>
    </source>
</evidence>
<feature type="domain" description="CNH" evidence="6">
    <location>
        <begin position="1346"/>
        <end position="1648"/>
    </location>
</feature>
<dbReference type="SMART" id="SM00036">
    <property type="entry name" value="CNH"/>
    <property type="match status" value="1"/>
</dbReference>
<feature type="compositionally biased region" description="Gly residues" evidence="3">
    <location>
        <begin position="1196"/>
        <end position="1205"/>
    </location>
</feature>
<dbReference type="SMART" id="SM00325">
    <property type="entry name" value="RhoGEF"/>
    <property type="match status" value="1"/>
</dbReference>
<feature type="compositionally biased region" description="Polar residues" evidence="3">
    <location>
        <begin position="232"/>
        <end position="241"/>
    </location>
</feature>
<dbReference type="InterPro" id="IPR011993">
    <property type="entry name" value="PH-like_dom_sf"/>
</dbReference>
<dbReference type="Pfam" id="PF00621">
    <property type="entry name" value="RhoGEF"/>
    <property type="match status" value="1"/>
</dbReference>
<feature type="domain" description="PH" evidence="4">
    <location>
        <begin position="1104"/>
        <end position="1281"/>
    </location>
</feature>
<evidence type="ECO:0000259" key="5">
    <source>
        <dbReference type="PROSITE" id="PS50010"/>
    </source>
</evidence>
<dbReference type="InterPro" id="IPR041675">
    <property type="entry name" value="PH_5"/>
</dbReference>
<evidence type="ECO:0000259" key="6">
    <source>
        <dbReference type="PROSITE" id="PS50219"/>
    </source>
</evidence>
<evidence type="ECO:0000256" key="3">
    <source>
        <dbReference type="SAM" id="MobiDB-lite"/>
    </source>
</evidence>
<sequence length="1681" mass="184102">MSYYGNGQNYYNPSIPHSNNGGATGQYQQDPYARQTPSTDNNGDQTNGGAPGYGYPPTRRDSYAQRQNDELFMGGANPPQTNQAASPTAGGYNSSYGYPPQQQQQQQQQYNPQNYGASAVALPNPQHYGGVNRTFAPPLTSTAPQPYNPALYADNSLNRNNTVSHPYGFSPTSPSAGYPSPTQYQQASSFGRTASVGGRTSAYTAPAPPPLPVPPGSAPLPSEDWSNYPARHSSTASSQGYYPTGASHAPLPSPPTYDNGYGSQQRADRFSSVSSHHSNPLPPTPEVPPHGSPQRSGTVSSRPLPPPPNESDSDEYFAQHNGHQYSNQDALFDDILGLTTTGGSQSPQPSIQIQQANGGQYYGDVNRQPSGRNGGHVNGGHLSPGYPPRDTYTSDESDVEAAAGLAALRMAEEQEAEDEARRQSGGTGLFSSYATLQSPQLSSDPNRRQEESASDSDYVGAGVDVSMFGGMPSFGYGGSPAQLASHPTATSGSQRRPEPPSDEYDPIHPFPSFSANVRVDTFGTGGLEEPSARRRSYDEGDEVTLMDSASVMSGMSGSTLAGPSAVMPGEPPDMFYHPGISNRPLPPPPAANNNRGRLNHQSTSSTGSYEYWRNAPTARGSYPVDPNAMGMTSPTGATVPRSISLLQHSNAPQANPLPRSKTDAEQGHRARQAANRNTYYGGGIDSDGNTLTPGSAEAVAIDLPTIPAGKRFNPSKLSSNDFRKCAEPWALSSIISWLKMMTEGENDLKEGPIQEGLIALFTHKVPTMNIADAETLSSRVVTDMLKAGTLVHEEEWLKFSSVSMTGVIFQLTGAGCYAPMLHTYTSPGRCYSHHCQRTLKKIDLHSPAAAAASEDWATFHKLKKEDTEGHSKKEIERQNVLHEIVSGEDTYIQRLDVLRHLYRDRLIAAQPPVIPPKKLDRFIRDVFGKVDAVRKANEDHLLPQIKYRQQEQGPWIVGFSDIFREWIRKARQAYVEYAASFPFARFIMRQEADKNMLFRAFLNDTQADKRSNKLDWNTYLKAPIDRLQRYGLLIDTVIKNSIVDTEEKRNLIIAKEEIKAVALECDARVGEMGRKVDLTDLQARLILRPGMQRVELNLDHLGRELIHRGDLQRMGSSRFNWVETHALLFDHYLVLAKTVSYREADGSTKSEKYDVSRLPIPMDLLVLESEDDDPVVRSTMKGIAAVNPATEKVKSGGLGRGGNSPGPGTLQHTATTTSFGSGNTGASGKTAVGTPGLENGKDDKILYPFKVKHLGKETYTLYASSANARAEWCDKLIIAKTRHAAALFAQNAEPFRLRVMADAAFAYDSAMPSQRAITIKGTPLDRAVDEVEKLFLQQGRPVPICRARVNCATAFNQPYGKHMLAVGTDIGVYVSEFDNPRGWQKAVQIPRVTQIAVLEQFSLMLLISDKTLIAYHLDAVCPVGGVPPSNDSARKAPQKLSGARDIGFFATGVMKDRTLVFYKKKDGISSTFKVLEPVFQKSTEKKSRIWKSGRTEFFREYDEFYIPAECFTINLFHSSLAVSTAKGFEVLTLDKKQPWSVPDLKQSHVATIAARLADQRPMGMFRLSDQEFLLCYEECAVYINKNGDISRSVIMEFVGRAKSAAMYGPYVLLFDPDFVEIRNAQNGRLRQVIAGRDVKCLDDGLSGGSSHNRTIKLSLQHPAQERCQVVVELVLNEGQKE</sequence>
<feature type="domain" description="DH" evidence="5">
    <location>
        <begin position="876"/>
        <end position="1068"/>
    </location>
</feature>
<protein>
    <submittedName>
        <fullName evidence="7">CNH domain-containing protein</fullName>
    </submittedName>
</protein>
<feature type="compositionally biased region" description="Low complexity" evidence="3">
    <location>
        <begin position="400"/>
        <end position="409"/>
    </location>
</feature>
<dbReference type="PROSITE" id="PS50003">
    <property type="entry name" value="PH_DOMAIN"/>
    <property type="match status" value="1"/>
</dbReference>
<feature type="region of interest" description="Disordered" evidence="3">
    <location>
        <begin position="649"/>
        <end position="688"/>
    </location>
</feature>
<feature type="compositionally biased region" description="Basic and acidic residues" evidence="3">
    <location>
        <begin position="58"/>
        <end position="69"/>
    </location>
</feature>
<evidence type="ECO:0000313" key="8">
    <source>
        <dbReference type="Proteomes" id="UP000813461"/>
    </source>
</evidence>